<proteinExistence type="predicted"/>
<dbReference type="InterPro" id="IPR006059">
    <property type="entry name" value="SBP"/>
</dbReference>
<reference evidence="1" key="1">
    <citation type="submission" date="2020-05" db="EMBL/GenBank/DDBJ databases">
        <authorList>
            <person name="Chiriac C."/>
            <person name="Salcher M."/>
            <person name="Ghai R."/>
            <person name="Kavagutti S V."/>
        </authorList>
    </citation>
    <scope>NUCLEOTIDE SEQUENCE</scope>
</reference>
<protein>
    <submittedName>
        <fullName evidence="1">Unannotated protein</fullName>
    </submittedName>
</protein>
<sequence length="430" mass="45232">MMRKARNMAAIAIAASAALTLGACSAGSDTSDSAESTTEAMAEGTLRVAMGSPGEAQIAVWDDVAAQFQAANPGITVEMNYVDDDLYQTVGLPNLLSGRDAPDVFFEWAGARLQSRYDGGYTADVSEYVDGGVLSGIWADSAFSSGTIDGQKLLVPHKADVTNVLFYNVDIFNEVGIEPPATWEEFLETCDALTAAGYTPLATGNKDLWAAGNWLGHLTSRIVGEDVYDSALKLESSFADPEWVEAFGYIKEMVDRGCVNDSANAINDNEGAQLFFQGEAAMHPIGSWLVSWAIGEAPDLNFDYVNLPSMPGAGDQNSVIGVVTGYAINANSPLKDQAAAFLALANNEEFVAKFVAAEAVPLALSTANTELEPRSASLNTMLGSAVTIVGPPDTDYDLAVADAFYRAVAEVLGGVSTPEEAAAKLAAEVE</sequence>
<evidence type="ECO:0000313" key="1">
    <source>
        <dbReference type="EMBL" id="CAB4573727.1"/>
    </source>
</evidence>
<dbReference type="SUPFAM" id="SSF53850">
    <property type="entry name" value="Periplasmic binding protein-like II"/>
    <property type="match status" value="1"/>
</dbReference>
<dbReference type="EMBL" id="CAEZTM010000039">
    <property type="protein sequence ID" value="CAB4573727.1"/>
    <property type="molecule type" value="Genomic_DNA"/>
</dbReference>
<gene>
    <name evidence="1" type="ORF">UFOPK1684_00911</name>
</gene>
<accession>A0A6J6ECA9</accession>
<dbReference type="Pfam" id="PF01547">
    <property type="entry name" value="SBP_bac_1"/>
    <property type="match status" value="1"/>
</dbReference>
<dbReference type="PROSITE" id="PS51257">
    <property type="entry name" value="PROKAR_LIPOPROTEIN"/>
    <property type="match status" value="1"/>
</dbReference>
<dbReference type="PANTHER" id="PTHR43649:SF14">
    <property type="entry name" value="BLR3389 PROTEIN"/>
    <property type="match status" value="1"/>
</dbReference>
<dbReference type="Gene3D" id="3.40.190.10">
    <property type="entry name" value="Periplasmic binding protein-like II"/>
    <property type="match status" value="2"/>
</dbReference>
<organism evidence="1">
    <name type="scientific">freshwater metagenome</name>
    <dbReference type="NCBI Taxonomy" id="449393"/>
    <lineage>
        <taxon>unclassified sequences</taxon>
        <taxon>metagenomes</taxon>
        <taxon>ecological metagenomes</taxon>
    </lineage>
</organism>
<dbReference type="InterPro" id="IPR050490">
    <property type="entry name" value="Bact_solute-bd_prot1"/>
</dbReference>
<dbReference type="PANTHER" id="PTHR43649">
    <property type="entry name" value="ARABINOSE-BINDING PROTEIN-RELATED"/>
    <property type="match status" value="1"/>
</dbReference>
<name>A0A6J6ECA9_9ZZZZ</name>
<dbReference type="AlphaFoldDB" id="A0A6J6ECA9"/>